<evidence type="ECO:0000256" key="3">
    <source>
        <dbReference type="ARBA" id="ARBA00023125"/>
    </source>
</evidence>
<reference evidence="7 8" key="1">
    <citation type="submission" date="2017-05" db="EMBL/GenBank/DDBJ databases">
        <title>Whole genome sequence of Pseudomonas putida isolate 1312 commercialized as a biostimulant.</title>
        <authorList>
            <person name="Crovadore J."/>
            <person name="Blanc P."/>
            <person name="Chablais R."/>
            <person name="Cochard B."/>
            <person name="Grizard D."/>
            <person name="Lefort F."/>
        </authorList>
    </citation>
    <scope>NUCLEOTIDE SEQUENCE [LARGE SCALE GENOMIC DNA]</scope>
    <source>
        <strain evidence="7 8">1312</strain>
    </source>
</reference>
<dbReference type="InterPro" id="IPR036390">
    <property type="entry name" value="WH_DNA-bd_sf"/>
</dbReference>
<dbReference type="RefSeq" id="WP_086976122.1">
    <property type="nucleotide sequence ID" value="NZ_NFSB01000072.1"/>
</dbReference>
<name>A0A1Y3L8S3_PSEPU</name>
<keyword evidence="3" id="KW-0238">DNA-binding</keyword>
<dbReference type="Gene3D" id="1.10.10.10">
    <property type="entry name" value="Winged helix-like DNA-binding domain superfamily/Winged helix DNA-binding domain"/>
    <property type="match status" value="1"/>
</dbReference>
<dbReference type="AlphaFoldDB" id="A0A1Y3L8S3"/>
<evidence type="ECO:0000256" key="1">
    <source>
        <dbReference type="ARBA" id="ARBA00009437"/>
    </source>
</evidence>
<keyword evidence="5" id="KW-0812">Transmembrane</keyword>
<dbReference type="InterPro" id="IPR036388">
    <property type="entry name" value="WH-like_DNA-bd_sf"/>
</dbReference>
<protein>
    <submittedName>
        <fullName evidence="7">LysR family transcriptional regulator</fullName>
    </submittedName>
</protein>
<dbReference type="SUPFAM" id="SSF53850">
    <property type="entry name" value="Periplasmic binding protein-like II"/>
    <property type="match status" value="1"/>
</dbReference>
<dbReference type="PROSITE" id="PS50931">
    <property type="entry name" value="HTH_LYSR"/>
    <property type="match status" value="1"/>
</dbReference>
<feature type="domain" description="HTH lysR-type" evidence="6">
    <location>
        <begin position="8"/>
        <end position="65"/>
    </location>
</feature>
<dbReference type="EMBL" id="NFSB01000072">
    <property type="protein sequence ID" value="OUM33794.1"/>
    <property type="molecule type" value="Genomic_DNA"/>
</dbReference>
<dbReference type="Pfam" id="PF00126">
    <property type="entry name" value="HTH_1"/>
    <property type="match status" value="1"/>
</dbReference>
<comment type="similarity">
    <text evidence="1">Belongs to the LysR transcriptional regulatory family.</text>
</comment>
<dbReference type="GO" id="GO:0003700">
    <property type="term" value="F:DNA-binding transcription factor activity"/>
    <property type="evidence" value="ECO:0007669"/>
    <property type="project" value="InterPro"/>
</dbReference>
<dbReference type="CDD" id="cd05466">
    <property type="entry name" value="PBP2_LTTR_substrate"/>
    <property type="match status" value="1"/>
</dbReference>
<dbReference type="InterPro" id="IPR005119">
    <property type="entry name" value="LysR_subst-bd"/>
</dbReference>
<dbReference type="Gene3D" id="3.40.190.290">
    <property type="match status" value="1"/>
</dbReference>
<dbReference type="PANTHER" id="PTHR30126">
    <property type="entry name" value="HTH-TYPE TRANSCRIPTIONAL REGULATOR"/>
    <property type="match status" value="1"/>
</dbReference>
<keyword evidence="5" id="KW-1133">Transmembrane helix</keyword>
<dbReference type="GO" id="GO:0000976">
    <property type="term" value="F:transcription cis-regulatory region binding"/>
    <property type="evidence" value="ECO:0007669"/>
    <property type="project" value="TreeGrafter"/>
</dbReference>
<organism evidence="7 8">
    <name type="scientific">Pseudomonas putida</name>
    <name type="common">Arthrobacter siderocapsulatus</name>
    <dbReference type="NCBI Taxonomy" id="303"/>
    <lineage>
        <taxon>Bacteria</taxon>
        <taxon>Pseudomonadati</taxon>
        <taxon>Pseudomonadota</taxon>
        <taxon>Gammaproteobacteria</taxon>
        <taxon>Pseudomonadales</taxon>
        <taxon>Pseudomonadaceae</taxon>
        <taxon>Pseudomonas</taxon>
    </lineage>
</organism>
<comment type="caution">
    <text evidence="7">The sequence shown here is derived from an EMBL/GenBank/DDBJ whole genome shotgun (WGS) entry which is preliminary data.</text>
</comment>
<accession>A0A1Y3L8S3</accession>
<dbReference type="PANTHER" id="PTHR30126:SF98">
    <property type="entry name" value="HTH-TYPE TRANSCRIPTIONAL ACTIVATOR BAUR"/>
    <property type="match status" value="1"/>
</dbReference>
<proteinExistence type="inferred from homology"/>
<sequence>MLGNLNDVDLRMLRTFCTIVEAGGFTAAQTRLNMSLPRLSVVIRDLEIRVGYSLCKRGKSGFQLTEEGLATYSAAQELFADIERFRQRTVEVNGRSQEHLQLGTVDSLATMPESPLPNAIARFRKNHPRIRLQLHVMRPDELEQAVLEERLHLAIGAFHHRLSGLDYRPLFNEEQNLYCSSDHPFFERADETLSIEEISASDYVDRGYVAENRRPYELRFNNMISAFSMEAIALLVFSGTYIGYLPSHYAKTWVEQGRLRAILPDRLAYTSAFHCITRQGMDLQTGLASFLNILTSVNQLSASEPPMPAST</sequence>
<dbReference type="Pfam" id="PF03466">
    <property type="entry name" value="LysR_substrate"/>
    <property type="match status" value="1"/>
</dbReference>
<evidence type="ECO:0000313" key="7">
    <source>
        <dbReference type="EMBL" id="OUM33794.1"/>
    </source>
</evidence>
<keyword evidence="5" id="KW-0472">Membrane</keyword>
<dbReference type="SUPFAM" id="SSF46785">
    <property type="entry name" value="Winged helix' DNA-binding domain"/>
    <property type="match status" value="1"/>
</dbReference>
<dbReference type="InterPro" id="IPR000847">
    <property type="entry name" value="LysR_HTH_N"/>
</dbReference>
<keyword evidence="2" id="KW-0805">Transcription regulation</keyword>
<evidence type="ECO:0000256" key="2">
    <source>
        <dbReference type="ARBA" id="ARBA00023015"/>
    </source>
</evidence>
<feature type="transmembrane region" description="Helical" evidence="5">
    <location>
        <begin position="223"/>
        <end position="244"/>
    </location>
</feature>
<evidence type="ECO:0000256" key="5">
    <source>
        <dbReference type="SAM" id="Phobius"/>
    </source>
</evidence>
<evidence type="ECO:0000256" key="4">
    <source>
        <dbReference type="ARBA" id="ARBA00023163"/>
    </source>
</evidence>
<gene>
    <name evidence="7" type="ORF">B8W72_12100</name>
</gene>
<evidence type="ECO:0000259" key="6">
    <source>
        <dbReference type="PROSITE" id="PS50931"/>
    </source>
</evidence>
<keyword evidence="4" id="KW-0804">Transcription</keyword>
<dbReference type="Proteomes" id="UP000196082">
    <property type="component" value="Unassembled WGS sequence"/>
</dbReference>
<evidence type="ECO:0000313" key="8">
    <source>
        <dbReference type="Proteomes" id="UP000196082"/>
    </source>
</evidence>